<feature type="non-terminal residue" evidence="2">
    <location>
        <position position="253"/>
    </location>
</feature>
<protein>
    <submittedName>
        <fullName evidence="2">Octanoate-[acyl-carrier-protein]-protein-N-octano yltransferase</fullName>
        <ecNumber evidence="2">2.3.1.181</ecNumber>
    </submittedName>
</protein>
<accession>A0A6J4L4D8</accession>
<feature type="compositionally biased region" description="Low complexity" evidence="1">
    <location>
        <begin position="57"/>
        <end position="68"/>
    </location>
</feature>
<feature type="compositionally biased region" description="Basic residues" evidence="1">
    <location>
        <begin position="177"/>
        <end position="196"/>
    </location>
</feature>
<feature type="compositionally biased region" description="Basic residues" evidence="1">
    <location>
        <begin position="1"/>
        <end position="24"/>
    </location>
</feature>
<keyword evidence="2" id="KW-0012">Acyltransferase</keyword>
<organism evidence="2">
    <name type="scientific">uncultured Gemmatimonadaceae bacterium</name>
    <dbReference type="NCBI Taxonomy" id="246130"/>
    <lineage>
        <taxon>Bacteria</taxon>
        <taxon>Pseudomonadati</taxon>
        <taxon>Gemmatimonadota</taxon>
        <taxon>Gemmatimonadia</taxon>
        <taxon>Gemmatimonadales</taxon>
        <taxon>Gemmatimonadaceae</taxon>
        <taxon>environmental samples</taxon>
    </lineage>
</organism>
<feature type="compositionally biased region" description="Low complexity" evidence="1">
    <location>
        <begin position="143"/>
        <end position="160"/>
    </location>
</feature>
<evidence type="ECO:0000256" key="1">
    <source>
        <dbReference type="SAM" id="MobiDB-lite"/>
    </source>
</evidence>
<feature type="non-terminal residue" evidence="2">
    <location>
        <position position="1"/>
    </location>
</feature>
<feature type="region of interest" description="Disordered" evidence="1">
    <location>
        <begin position="1"/>
        <end position="253"/>
    </location>
</feature>
<reference evidence="2" key="1">
    <citation type="submission" date="2020-02" db="EMBL/GenBank/DDBJ databases">
        <authorList>
            <person name="Meier V. D."/>
        </authorList>
    </citation>
    <scope>NUCLEOTIDE SEQUENCE</scope>
    <source>
        <strain evidence="2">AVDCRST_MAG11</strain>
    </source>
</reference>
<feature type="compositionally biased region" description="Basic and acidic residues" evidence="1">
    <location>
        <begin position="161"/>
        <end position="175"/>
    </location>
</feature>
<sequence length="253" mass="27243">DQPQPPRRRPRRHAVRGGARRPARGRAGADRGNRRRRRAAARRAPAGGDAGARDEGAPPGRVSRPAGSARRRGARGGARRRRDVPRARSARGLPDRRPQAPPARPALVPAAGGGGADPRARRGGARGHAEPRAHRRLGGGRRTAGTRSLGARPRAGPAQARLDRRPRPRLGDLARLRAQRHHRPRVLRPHRAMRHRRGDDDVGGRRAASRAVRPTAGARGRGARVRGRVRPRCDAGGRRAARRARGGGGRGTL</sequence>
<dbReference type="EMBL" id="CADCTU010000483">
    <property type="protein sequence ID" value="CAA9321961.1"/>
    <property type="molecule type" value="Genomic_DNA"/>
</dbReference>
<feature type="compositionally biased region" description="Low complexity" evidence="1">
    <location>
        <begin position="205"/>
        <end position="218"/>
    </location>
</feature>
<dbReference type="AlphaFoldDB" id="A0A6J4L4D8"/>
<feature type="compositionally biased region" description="Basic residues" evidence="1">
    <location>
        <begin position="221"/>
        <end position="230"/>
    </location>
</feature>
<dbReference type="EC" id="2.3.1.181" evidence="2"/>
<gene>
    <name evidence="2" type="ORF">AVDCRST_MAG11-2053</name>
</gene>
<name>A0A6J4L4D8_9BACT</name>
<feature type="compositionally biased region" description="Basic residues" evidence="1">
    <location>
        <begin position="69"/>
        <end position="83"/>
    </location>
</feature>
<proteinExistence type="predicted"/>
<dbReference type="GO" id="GO:0033819">
    <property type="term" value="F:lipoyl(octanoyl) transferase activity"/>
    <property type="evidence" value="ECO:0007669"/>
    <property type="project" value="UniProtKB-EC"/>
</dbReference>
<keyword evidence="2" id="KW-0808">Transferase</keyword>
<evidence type="ECO:0000313" key="2">
    <source>
        <dbReference type="EMBL" id="CAA9321961.1"/>
    </source>
</evidence>